<gene>
    <name evidence="2" type="ORF">AVEN_171210_1</name>
    <name evidence="1" type="ORF">AVEN_275457_1</name>
</gene>
<comment type="caution">
    <text evidence="2">The sequence shown here is derived from an EMBL/GenBank/DDBJ whole genome shotgun (WGS) entry which is preliminary data.</text>
</comment>
<evidence type="ECO:0000313" key="2">
    <source>
        <dbReference type="EMBL" id="GBM64341.1"/>
    </source>
</evidence>
<evidence type="ECO:0000313" key="3">
    <source>
        <dbReference type="Proteomes" id="UP000499080"/>
    </source>
</evidence>
<accession>A0A4Y2HG93</accession>
<reference evidence="2 3" key="1">
    <citation type="journal article" date="2019" name="Sci. Rep.">
        <title>Orb-weaving spider Araneus ventricosus genome elucidates the spidroin gene catalogue.</title>
        <authorList>
            <person name="Kono N."/>
            <person name="Nakamura H."/>
            <person name="Ohtoshi R."/>
            <person name="Moran D.A.P."/>
            <person name="Shinohara A."/>
            <person name="Yoshida Y."/>
            <person name="Fujiwara M."/>
            <person name="Mori M."/>
            <person name="Tomita M."/>
            <person name="Arakawa K."/>
        </authorList>
    </citation>
    <scope>NUCLEOTIDE SEQUENCE [LARGE SCALE GENOMIC DNA]</scope>
</reference>
<protein>
    <submittedName>
        <fullName evidence="2">Uncharacterized protein</fullName>
    </submittedName>
</protein>
<dbReference type="Proteomes" id="UP000499080">
    <property type="component" value="Unassembled WGS sequence"/>
</dbReference>
<evidence type="ECO:0000313" key="1">
    <source>
        <dbReference type="EMBL" id="GBM11779.1"/>
    </source>
</evidence>
<dbReference type="AlphaFoldDB" id="A0A4Y2HG93"/>
<dbReference type="EMBL" id="BGPR01001922">
    <property type="protein sequence ID" value="GBM64341.1"/>
    <property type="molecule type" value="Genomic_DNA"/>
</dbReference>
<organism evidence="2 3">
    <name type="scientific">Araneus ventricosus</name>
    <name type="common">Orbweaver spider</name>
    <name type="synonym">Epeira ventricosa</name>
    <dbReference type="NCBI Taxonomy" id="182803"/>
    <lineage>
        <taxon>Eukaryota</taxon>
        <taxon>Metazoa</taxon>
        <taxon>Ecdysozoa</taxon>
        <taxon>Arthropoda</taxon>
        <taxon>Chelicerata</taxon>
        <taxon>Arachnida</taxon>
        <taxon>Araneae</taxon>
        <taxon>Araneomorphae</taxon>
        <taxon>Entelegynae</taxon>
        <taxon>Araneoidea</taxon>
        <taxon>Araneidae</taxon>
        <taxon>Araneus</taxon>
    </lineage>
</organism>
<name>A0A4Y2HG93_ARAVE</name>
<proteinExistence type="predicted"/>
<keyword evidence="3" id="KW-1185">Reference proteome</keyword>
<sequence length="96" mass="10752">MQLVLATKKQTFGSCMMVASTIFPSQGITISMSSCGGLDAPDLFHGLHTLQPAIHVPSPFGDILNHSFMKRLSRLRGSHCTNLRLFSRYHQHTYYL</sequence>
<dbReference type="EMBL" id="BGPR01165543">
    <property type="protein sequence ID" value="GBM11779.1"/>
    <property type="molecule type" value="Genomic_DNA"/>
</dbReference>